<evidence type="ECO:0000256" key="5">
    <source>
        <dbReference type="ARBA" id="ARBA00022989"/>
    </source>
</evidence>
<dbReference type="OrthoDB" id="75720at2759"/>
<dbReference type="STRING" id="246404.A0A507FKJ7"/>
<comment type="caution">
    <text evidence="8">The sequence shown here is derived from an EMBL/GenBank/DDBJ whole genome shotgun (WGS) entry which is preliminary data.</text>
</comment>
<protein>
    <recommendedName>
        <fullName evidence="10">Cystinosin</fullName>
    </recommendedName>
</protein>
<accession>A0A507FKJ7</accession>
<evidence type="ECO:0000256" key="3">
    <source>
        <dbReference type="ARBA" id="ARBA00022692"/>
    </source>
</evidence>
<feature type="transmembrane region" description="Helical" evidence="7">
    <location>
        <begin position="44"/>
        <end position="64"/>
    </location>
</feature>
<keyword evidence="5 7" id="KW-1133">Transmembrane helix</keyword>
<sequence>MTSTLSSTLGWLYFAAWSVSFYPQLLVNYRHRHTRLEGLSVDFLVLNLVGFICYSVYTCTLFWSSEAQDQFHKRFGNQAPLPSDADVAFAIHALTITTVTLVQSASILSGNFVASSIEADSGSRVISTSAFQLRNIYSGAHQIYKRVSPVVRIFTASVSILLIISAFSLPLLDVLYTTSVVKVVISLAKYIPQLLLNHARRSTVGWSIVNILLDLAGGILSFAQLLLDSLDAGDVSLVYANPAKLMLGLTSLGFDTLFIIQHYILYPEPLAVPWMMDVESGVHPTEATPLIPGGQ</sequence>
<keyword evidence="2" id="KW-0813">Transport</keyword>
<dbReference type="SMART" id="SM00679">
    <property type="entry name" value="CTNS"/>
    <property type="match status" value="2"/>
</dbReference>
<dbReference type="InterPro" id="IPR005282">
    <property type="entry name" value="LC_transporter"/>
</dbReference>
<dbReference type="GO" id="GO:0015184">
    <property type="term" value="F:L-cystine transmembrane transporter activity"/>
    <property type="evidence" value="ECO:0007669"/>
    <property type="project" value="TreeGrafter"/>
</dbReference>
<feature type="transmembrane region" description="Helical" evidence="7">
    <location>
        <begin position="150"/>
        <end position="168"/>
    </location>
</feature>
<evidence type="ECO:0000256" key="7">
    <source>
        <dbReference type="SAM" id="Phobius"/>
    </source>
</evidence>
<keyword evidence="4" id="KW-0677">Repeat</keyword>
<reference evidence="8 9" key="1">
    <citation type="journal article" date="2019" name="Sci. Rep.">
        <title>Comparative genomics of chytrid fungi reveal insights into the obligate biotrophic and pathogenic lifestyle of Synchytrium endobioticum.</title>
        <authorList>
            <person name="van de Vossenberg B.T.L.H."/>
            <person name="Warris S."/>
            <person name="Nguyen H.D.T."/>
            <person name="van Gent-Pelzer M.P.E."/>
            <person name="Joly D.L."/>
            <person name="van de Geest H.C."/>
            <person name="Bonants P.J.M."/>
            <person name="Smith D.S."/>
            <person name="Levesque C.A."/>
            <person name="van der Lee T.A.J."/>
        </authorList>
    </citation>
    <scope>NUCLEOTIDE SEQUENCE [LARGE SCALE GENOMIC DNA]</scope>
    <source>
        <strain evidence="8 9">CBS 675.73</strain>
    </source>
</reference>
<evidence type="ECO:0000256" key="4">
    <source>
        <dbReference type="ARBA" id="ARBA00022737"/>
    </source>
</evidence>
<dbReference type="Proteomes" id="UP000320333">
    <property type="component" value="Unassembled WGS sequence"/>
</dbReference>
<name>A0A507FKJ7_9FUNG</name>
<dbReference type="PANTHER" id="PTHR13131">
    <property type="entry name" value="CYSTINOSIN"/>
    <property type="match status" value="1"/>
</dbReference>
<keyword evidence="9" id="KW-1185">Reference proteome</keyword>
<dbReference type="AlphaFoldDB" id="A0A507FKJ7"/>
<evidence type="ECO:0000313" key="9">
    <source>
        <dbReference type="Proteomes" id="UP000320333"/>
    </source>
</evidence>
<dbReference type="Gene3D" id="1.20.1280.290">
    <property type="match status" value="1"/>
</dbReference>
<dbReference type="Pfam" id="PF04193">
    <property type="entry name" value="PQ-loop"/>
    <property type="match status" value="2"/>
</dbReference>
<dbReference type="PANTHER" id="PTHR13131:SF5">
    <property type="entry name" value="CYSTINOSIN"/>
    <property type="match status" value="1"/>
</dbReference>
<evidence type="ECO:0000256" key="2">
    <source>
        <dbReference type="ARBA" id="ARBA00022448"/>
    </source>
</evidence>
<feature type="transmembrane region" description="Helical" evidence="7">
    <location>
        <begin position="245"/>
        <end position="266"/>
    </location>
</feature>
<evidence type="ECO:0008006" key="10">
    <source>
        <dbReference type="Google" id="ProtNLM"/>
    </source>
</evidence>
<feature type="transmembrane region" description="Helical" evidence="7">
    <location>
        <begin position="204"/>
        <end position="225"/>
    </location>
</feature>
<evidence type="ECO:0000313" key="8">
    <source>
        <dbReference type="EMBL" id="TPX76793.1"/>
    </source>
</evidence>
<dbReference type="GO" id="GO:0012505">
    <property type="term" value="C:endomembrane system"/>
    <property type="evidence" value="ECO:0007669"/>
    <property type="project" value="UniProtKB-SubCell"/>
</dbReference>
<evidence type="ECO:0000256" key="1">
    <source>
        <dbReference type="ARBA" id="ARBA00004127"/>
    </source>
</evidence>
<evidence type="ECO:0000256" key="6">
    <source>
        <dbReference type="ARBA" id="ARBA00023136"/>
    </source>
</evidence>
<organism evidence="8 9">
    <name type="scientific">Chytriomyces confervae</name>
    <dbReference type="NCBI Taxonomy" id="246404"/>
    <lineage>
        <taxon>Eukaryota</taxon>
        <taxon>Fungi</taxon>
        <taxon>Fungi incertae sedis</taxon>
        <taxon>Chytridiomycota</taxon>
        <taxon>Chytridiomycota incertae sedis</taxon>
        <taxon>Chytridiomycetes</taxon>
        <taxon>Chytridiales</taxon>
        <taxon>Chytriomycetaceae</taxon>
        <taxon>Chytriomyces</taxon>
    </lineage>
</organism>
<gene>
    <name evidence="8" type="ORF">CcCBS67573_g01923</name>
</gene>
<dbReference type="InterPro" id="IPR006603">
    <property type="entry name" value="PQ-loop_rpt"/>
</dbReference>
<comment type="subcellular location">
    <subcellularLocation>
        <location evidence="1">Endomembrane system</location>
        <topology evidence="1">Multi-pass membrane protein</topology>
    </subcellularLocation>
</comment>
<dbReference type="EMBL" id="QEAP01000036">
    <property type="protein sequence ID" value="TPX76793.1"/>
    <property type="molecule type" value="Genomic_DNA"/>
</dbReference>
<keyword evidence="3 7" id="KW-0812">Transmembrane</keyword>
<feature type="transmembrane region" description="Helical" evidence="7">
    <location>
        <begin position="174"/>
        <end position="192"/>
    </location>
</feature>
<dbReference type="GO" id="GO:0005774">
    <property type="term" value="C:vacuolar membrane"/>
    <property type="evidence" value="ECO:0007669"/>
    <property type="project" value="TreeGrafter"/>
</dbReference>
<proteinExistence type="predicted"/>
<keyword evidence="6 7" id="KW-0472">Membrane</keyword>